<sequence length="319" mass="37385">MIPATRLFVANLPANIKDEDLISAFSIFGKVTNLDLNVKTEAGKELTKFAFLSLSAPNADVQTCIQYFANEDFYGNKLYVSIARESFLEKLQREQVESQLKDEKVKFMCQESLNQKNLALRNSEFYTEKLKRSSKWSWRSCDHCYFMEKENAAKMTPIYLSETLNPRKRKIEYNPGFESELKTRKRKESKALHEGNKIKYIAGDNTNLAEKTKKVSFRNSQILKQEMTKKMLESMKKRQIYKEKPTTTTSLTKVDEIKNKRVKFPDLDDILKQLKENDKKVTKQITIHWIRVYQNARILHTHRQDPMHSHLSLTSILLK</sequence>
<dbReference type="PROSITE" id="PS50102">
    <property type="entry name" value="RRM"/>
    <property type="match status" value="1"/>
</dbReference>
<dbReference type="PANTHER" id="PTHR48029:SF1">
    <property type="entry name" value="NUCLEOLAR PROTEIN 8"/>
    <property type="match status" value="1"/>
</dbReference>
<dbReference type="InterPro" id="IPR000504">
    <property type="entry name" value="RRM_dom"/>
</dbReference>
<dbReference type="GO" id="GO:0003723">
    <property type="term" value="F:RNA binding"/>
    <property type="evidence" value="ECO:0007669"/>
    <property type="project" value="UniProtKB-UniRule"/>
</dbReference>
<proteinExistence type="predicted"/>
<name>A0A7E5VMH2_TRINI</name>
<dbReference type="InterPro" id="IPR035979">
    <property type="entry name" value="RBD_domain_sf"/>
</dbReference>
<dbReference type="RefSeq" id="XP_026729509.1">
    <property type="nucleotide sequence ID" value="XM_026873708.1"/>
</dbReference>
<evidence type="ECO:0000256" key="1">
    <source>
        <dbReference type="ARBA" id="ARBA00022884"/>
    </source>
</evidence>
<dbReference type="GeneID" id="113495110"/>
<organism evidence="4 5">
    <name type="scientific">Trichoplusia ni</name>
    <name type="common">Cabbage looper</name>
    <dbReference type="NCBI Taxonomy" id="7111"/>
    <lineage>
        <taxon>Eukaryota</taxon>
        <taxon>Metazoa</taxon>
        <taxon>Ecdysozoa</taxon>
        <taxon>Arthropoda</taxon>
        <taxon>Hexapoda</taxon>
        <taxon>Insecta</taxon>
        <taxon>Pterygota</taxon>
        <taxon>Neoptera</taxon>
        <taxon>Endopterygota</taxon>
        <taxon>Lepidoptera</taxon>
        <taxon>Glossata</taxon>
        <taxon>Ditrysia</taxon>
        <taxon>Noctuoidea</taxon>
        <taxon>Noctuidae</taxon>
        <taxon>Plusiinae</taxon>
        <taxon>Trichoplusia</taxon>
    </lineage>
</organism>
<evidence type="ECO:0000259" key="3">
    <source>
        <dbReference type="PROSITE" id="PS50102"/>
    </source>
</evidence>
<dbReference type="OrthoDB" id="21643at2759"/>
<keyword evidence="1 2" id="KW-0694">RNA-binding</keyword>
<accession>A0A7E5VMH2</accession>
<evidence type="ECO:0000313" key="4">
    <source>
        <dbReference type="Proteomes" id="UP000322000"/>
    </source>
</evidence>
<dbReference type="Pfam" id="PF00076">
    <property type="entry name" value="RRM_1"/>
    <property type="match status" value="1"/>
</dbReference>
<evidence type="ECO:0000256" key="2">
    <source>
        <dbReference type="PROSITE-ProRule" id="PRU00176"/>
    </source>
</evidence>
<dbReference type="KEGG" id="tnl:113495110"/>
<protein>
    <submittedName>
        <fullName evidence="5">Probable RNA-binding protein CG14230 isoform X1</fullName>
    </submittedName>
</protein>
<dbReference type="Gene3D" id="3.30.70.330">
    <property type="match status" value="1"/>
</dbReference>
<dbReference type="SUPFAM" id="SSF54928">
    <property type="entry name" value="RNA-binding domain, RBD"/>
    <property type="match status" value="1"/>
</dbReference>
<dbReference type="InterPro" id="IPR012677">
    <property type="entry name" value="Nucleotide-bd_a/b_plait_sf"/>
</dbReference>
<feature type="domain" description="RRM" evidence="3">
    <location>
        <begin position="5"/>
        <end position="85"/>
    </location>
</feature>
<dbReference type="SMART" id="SM00360">
    <property type="entry name" value="RRM"/>
    <property type="match status" value="1"/>
</dbReference>
<keyword evidence="4" id="KW-1185">Reference proteome</keyword>
<dbReference type="PANTHER" id="PTHR48029">
    <property type="entry name" value="NUCLEOLAR PROTEIN 8"/>
    <property type="match status" value="1"/>
</dbReference>
<evidence type="ECO:0000313" key="5">
    <source>
        <dbReference type="RefSeq" id="XP_026729509.1"/>
    </source>
</evidence>
<dbReference type="AlphaFoldDB" id="A0A7E5VMH2"/>
<dbReference type="Proteomes" id="UP000322000">
    <property type="component" value="Chromosome 1"/>
</dbReference>
<gene>
    <name evidence="5" type="primary">LOC113495110</name>
</gene>
<dbReference type="InParanoid" id="A0A7E5VMH2"/>
<reference evidence="5" key="1">
    <citation type="submission" date="2025-08" db="UniProtKB">
        <authorList>
            <consortium name="RefSeq"/>
        </authorList>
    </citation>
    <scope>IDENTIFICATION</scope>
</reference>